<comment type="caution">
    <text evidence="2">The sequence shown here is derived from an EMBL/GenBank/DDBJ whole genome shotgun (WGS) entry which is preliminary data.</text>
</comment>
<dbReference type="AlphaFoldDB" id="A0A9W8CUI9"/>
<protein>
    <submittedName>
        <fullName evidence="2">Uncharacterized protein</fullName>
    </submittedName>
</protein>
<evidence type="ECO:0000313" key="3">
    <source>
        <dbReference type="Proteomes" id="UP001143981"/>
    </source>
</evidence>
<reference evidence="2" key="1">
    <citation type="submission" date="2022-07" db="EMBL/GenBank/DDBJ databases">
        <title>Phylogenomic reconstructions and comparative analyses of Kickxellomycotina fungi.</title>
        <authorList>
            <person name="Reynolds N.K."/>
            <person name="Stajich J.E."/>
            <person name="Barry K."/>
            <person name="Grigoriev I.V."/>
            <person name="Crous P."/>
            <person name="Smith M.E."/>
        </authorList>
    </citation>
    <scope>NUCLEOTIDE SEQUENCE</scope>
    <source>
        <strain evidence="2">BCRC 34381</strain>
    </source>
</reference>
<gene>
    <name evidence="2" type="ORF">LPJ61_004604</name>
</gene>
<feature type="compositionally biased region" description="Low complexity" evidence="1">
    <location>
        <begin position="38"/>
        <end position="50"/>
    </location>
</feature>
<keyword evidence="3" id="KW-1185">Reference proteome</keyword>
<proteinExistence type="predicted"/>
<dbReference type="Proteomes" id="UP001143981">
    <property type="component" value="Unassembled WGS sequence"/>
</dbReference>
<accession>A0A9W8CUI9</accession>
<dbReference type="OrthoDB" id="5587374at2759"/>
<evidence type="ECO:0000313" key="2">
    <source>
        <dbReference type="EMBL" id="KAJ1727374.1"/>
    </source>
</evidence>
<dbReference type="EMBL" id="JANBOI010001121">
    <property type="protein sequence ID" value="KAJ1727374.1"/>
    <property type="molecule type" value="Genomic_DNA"/>
</dbReference>
<feature type="region of interest" description="Disordered" evidence="1">
    <location>
        <begin position="18"/>
        <end position="50"/>
    </location>
</feature>
<name>A0A9W8CUI9_9FUNG</name>
<sequence>MPVSETLQVLDALSKRRLSKRERKERARTNLDAFIRKPGQPAQPAQPLQQVRQKEIPLKNRRQLKAKASTGKAGKLDTQALREKNAATMRAADRLVTARCQDLHRSILELMRARKERRQPKLKQKKRLTYFDFEDADS</sequence>
<evidence type="ECO:0000256" key="1">
    <source>
        <dbReference type="SAM" id="MobiDB-lite"/>
    </source>
</evidence>
<organism evidence="2 3">
    <name type="scientific">Coemansia biformis</name>
    <dbReference type="NCBI Taxonomy" id="1286918"/>
    <lineage>
        <taxon>Eukaryota</taxon>
        <taxon>Fungi</taxon>
        <taxon>Fungi incertae sedis</taxon>
        <taxon>Zoopagomycota</taxon>
        <taxon>Kickxellomycotina</taxon>
        <taxon>Kickxellomycetes</taxon>
        <taxon>Kickxellales</taxon>
        <taxon>Kickxellaceae</taxon>
        <taxon>Coemansia</taxon>
    </lineage>
</organism>